<feature type="transmembrane region" description="Helical" evidence="2">
    <location>
        <begin position="463"/>
        <end position="485"/>
    </location>
</feature>
<keyword evidence="2" id="KW-1133">Transmembrane helix</keyword>
<evidence type="ECO:0000313" key="4">
    <source>
        <dbReference type="Proteomes" id="UP000027730"/>
    </source>
</evidence>
<keyword evidence="2" id="KW-0472">Membrane</keyword>
<dbReference type="STRING" id="1043004.A0A074X6D7"/>
<dbReference type="Proteomes" id="UP000027730">
    <property type="component" value="Unassembled WGS sequence"/>
</dbReference>
<sequence>MVLFSKLQGAKSTVGIYPTTCLEILRIQEAEVGNGGILSTRNLYWASTTGRKARYSPENSKEFYIHRGSREVAPMRTWLTNSKDLPKRLSLNTAASSMLQAICEPTPKCIMLYPSTRLQDDSVLSLQKMVMSMISFFASFFVLQLLEIHFTLLLLAKSTITSLTTVVEYTTILAGSSLSASSEIKSQTANLNNTISSTTSSLTLSSIATSAITPPSTTTPIPTTMSTSTLRSANSNATNLLISTSSSLSISKSPSASPISSTATALVLLSSATAAVSQAITPGVAANAPSTGLQVVAAIPSSSVSTSSTAERPASTASEKITQLSSSSTLQTSSASTSLPAESTASSVSTTSEPPVTLSPASSTSPPTTAGSVSSSVAITGPSSTTSILMASGGPTIAESTTNAIPTSILILPTTIPSPSSTTISSSSSSSIAAVTATSESNTSSPSATPLKSASHKLSSQEIAGISFGAVAAAAILSLILFALYRRRRAQQAAALAAAQDKRGSFPESAWLYDPRMTPSSVVAVAAGRLSRTPVSSIHSSVSSNASRRDETLLSAIATPAILPKRQLSNPIGRALTSNPPSAAKRHRISSSVPEFKPLPLAPFTATNDSTIPSPISEITLAPRESKRESLPAILKIGGGKRRPLTAAPVMQKVKAGPNKPLPPRPVLDAKHRPFSFEAGGDDAEQFGIAR</sequence>
<evidence type="ECO:0000256" key="2">
    <source>
        <dbReference type="SAM" id="Phobius"/>
    </source>
</evidence>
<dbReference type="AlphaFoldDB" id="A0A074X6D7"/>
<dbReference type="EMBL" id="KL584718">
    <property type="protein sequence ID" value="KEQ70121.1"/>
    <property type="molecule type" value="Genomic_DNA"/>
</dbReference>
<feature type="region of interest" description="Disordered" evidence="1">
    <location>
        <begin position="302"/>
        <end position="377"/>
    </location>
</feature>
<evidence type="ECO:0000313" key="3">
    <source>
        <dbReference type="EMBL" id="KEQ70121.1"/>
    </source>
</evidence>
<reference evidence="3 4" key="1">
    <citation type="journal article" date="2014" name="BMC Genomics">
        <title>Genome sequencing of four Aureobasidium pullulans varieties: biotechnological potential, stress tolerance, and description of new species.</title>
        <authorList>
            <person name="Gostin Ar C."/>
            <person name="Ohm R.A."/>
            <person name="Kogej T."/>
            <person name="Sonjak S."/>
            <person name="Turk M."/>
            <person name="Zajc J."/>
            <person name="Zalar P."/>
            <person name="Grube M."/>
            <person name="Sun H."/>
            <person name="Han J."/>
            <person name="Sharma A."/>
            <person name="Chiniquy J."/>
            <person name="Ngan C.Y."/>
            <person name="Lipzen A."/>
            <person name="Barry K."/>
            <person name="Grigoriev I.V."/>
            <person name="Gunde-Cimerman N."/>
        </authorList>
    </citation>
    <scope>NUCLEOTIDE SEQUENCE [LARGE SCALE GENOMIC DNA]</scope>
    <source>
        <strain evidence="3 4">CBS 147.97</strain>
    </source>
</reference>
<feature type="compositionally biased region" description="Low complexity" evidence="1">
    <location>
        <begin position="322"/>
        <end position="377"/>
    </location>
</feature>
<dbReference type="OrthoDB" id="3945414at2759"/>
<proteinExistence type="predicted"/>
<accession>A0A074X6D7</accession>
<keyword evidence="2" id="KW-0812">Transmembrane</keyword>
<evidence type="ECO:0000256" key="1">
    <source>
        <dbReference type="SAM" id="MobiDB-lite"/>
    </source>
</evidence>
<dbReference type="HOGENOM" id="CLU_025202_0_0_1"/>
<protein>
    <submittedName>
        <fullName evidence="3">Uncharacterized protein</fullName>
    </submittedName>
</protein>
<gene>
    <name evidence="3" type="ORF">M436DRAFT_66529</name>
</gene>
<name>A0A074X6D7_9PEZI</name>
<dbReference type="GeneID" id="25414067"/>
<dbReference type="RefSeq" id="XP_013424374.1">
    <property type="nucleotide sequence ID" value="XM_013568920.1"/>
</dbReference>
<keyword evidence="4" id="KW-1185">Reference proteome</keyword>
<feature type="region of interest" description="Disordered" evidence="1">
    <location>
        <begin position="653"/>
        <end position="691"/>
    </location>
</feature>
<organism evidence="3 4">
    <name type="scientific">Aureobasidium namibiae CBS 147.97</name>
    <dbReference type="NCBI Taxonomy" id="1043004"/>
    <lineage>
        <taxon>Eukaryota</taxon>
        <taxon>Fungi</taxon>
        <taxon>Dikarya</taxon>
        <taxon>Ascomycota</taxon>
        <taxon>Pezizomycotina</taxon>
        <taxon>Dothideomycetes</taxon>
        <taxon>Dothideomycetidae</taxon>
        <taxon>Dothideales</taxon>
        <taxon>Saccotheciaceae</taxon>
        <taxon>Aureobasidium</taxon>
    </lineage>
</organism>